<reference evidence="1" key="1">
    <citation type="submission" date="2022-06" db="EMBL/GenBank/DDBJ databases">
        <title>Phylogenomic reconstructions and comparative analyses of Kickxellomycotina fungi.</title>
        <authorList>
            <person name="Reynolds N.K."/>
            <person name="Stajich J.E."/>
            <person name="Barry K."/>
            <person name="Grigoriev I.V."/>
            <person name="Crous P."/>
            <person name="Smith M.E."/>
        </authorList>
    </citation>
    <scope>NUCLEOTIDE SEQUENCE</scope>
    <source>
        <strain evidence="1">RSA 2271</strain>
    </source>
</reference>
<organism evidence="1 2">
    <name type="scientific">Spiromyces aspiralis</name>
    <dbReference type="NCBI Taxonomy" id="68401"/>
    <lineage>
        <taxon>Eukaryota</taxon>
        <taxon>Fungi</taxon>
        <taxon>Fungi incertae sedis</taxon>
        <taxon>Zoopagomycota</taxon>
        <taxon>Kickxellomycotina</taxon>
        <taxon>Kickxellomycetes</taxon>
        <taxon>Kickxellales</taxon>
        <taxon>Kickxellaceae</taxon>
        <taxon>Spiromyces</taxon>
    </lineage>
</organism>
<keyword evidence="2" id="KW-1185">Reference proteome</keyword>
<protein>
    <submittedName>
        <fullName evidence="1">Ras GTPase activating protein ira2</fullName>
    </submittedName>
</protein>
<evidence type="ECO:0000313" key="2">
    <source>
        <dbReference type="Proteomes" id="UP001145114"/>
    </source>
</evidence>
<comment type="caution">
    <text evidence="1">The sequence shown here is derived from an EMBL/GenBank/DDBJ whole genome shotgun (WGS) entry which is preliminary data.</text>
</comment>
<dbReference type="Proteomes" id="UP001145114">
    <property type="component" value="Unassembled WGS sequence"/>
</dbReference>
<proteinExistence type="predicted"/>
<evidence type="ECO:0000313" key="1">
    <source>
        <dbReference type="EMBL" id="KAJ1675764.1"/>
    </source>
</evidence>
<name>A0ACC1HGS2_9FUNG</name>
<dbReference type="EMBL" id="JAMZIH010005181">
    <property type="protein sequence ID" value="KAJ1675764.1"/>
    <property type="molecule type" value="Genomic_DNA"/>
</dbReference>
<gene>
    <name evidence="1" type="primary">IRA2</name>
    <name evidence="1" type="ORF">EV182_000633</name>
</gene>
<accession>A0ACC1HGS2</accession>
<sequence length="3167" mass="351081">MPLIHLMVSSLVGHLDNLLPYKTGRSLDQLVEDRSVRSVLETLFRISETRITDTVRGFLQLHSLINKTTTSEERRSIQYVHSQLIVLRAITLALYLHWGSLHPKDARKSYTISHFLTNPTEAETLKSKPLFSDSLTSTSATLGIRPDCVPPPELSANLTENLLFIISHYMRDWRPSDSVDLVNITIGQVFVHAHQKKRTENTLSKPMFTCATEALLGRATPEYFAWYCLAIPTSDPLMEVQEAVGAAFHYLSASNWAKCYARIRSGIMSIVSSSSNVQGSASDIRLMAFTCPSPHNLGQLIDLSAEFFGKLQYADQITLVQSLRKAIWNFVTRYSMSYVDLYLKDMRIPSNHIEKFITTLRSMDGVVKQGRAFPGKPLKYLLFSLCPDIIDRIVTDIESGSERSKYPFTQYVHNMRKALQGSSIAEMYITAAIDLCMASVAHLHNPKSSIVRLAYTFEPIFQRILFDAQQQTDRFQSGIETQAILTNIFTASIFMFPDRVFNEYSAVMVRDTSPFHFRMAFIEGIVNVFINATMLQYVNISSLGNSVSRHIRFLLQECVTSMRSRTSPEHAGPVRRGSIAFERKPYRRGLVGGTADPKTTTSSSSSPYTEGSAIGGGISSGSSMDMSLFGDEQSQRFAMIKAILHLYTARPELALGSGDKEDSHSNFQVTVTIVTACLQFENHVVRRLAGTALMELWDPEITRLWAGNKDKMNNFWALSSQMMTIVGRQIILTPHYRHPDLTVWYMQLLRGLLERRSQFVKEFQDIAYIGHRNAESEQYRAIYELMCFCTLWSARNTIVEILIETMSIAYDTFCISLDPDYDLTVDMAANAPNWDVLVHVVKDNIMSSGTYGKVAQQKAMRRLVRKYVQPTAPSQISAQECFRQWRIMIQQLLQASEGRSRTSASMDRDSGTLISNASNAMSSLSVAKQPPSSSGPSSQSGLSAAAAAAIAATTGASIIPSTPSVGSTATASSTSRKKPGFYEKLTSSSKFSSITSNFSSHHRDNASRRSTSHSAVAAGSAFTSTPAVATSPSVGGVAGSGTATTSNSQVANATAPISSLQSTIVASQFESKYDYLKLSWKNCTGLLLSIAVVCLEDSKESPAINQAFASTQDGYSPEGSSGGFTVVTSDLGTLVDHFLRELLDLLVCDDLYIRESVREMLSSETHPDIVPNLISQAHQILCNFVLPSGDLITDDRHTLFVGQVTNIIRSLLNRGDAWPDHSFRVDTGPFILKLARYMNAVHNNHPLAALREKLLFAQLVTTLMSNSVKLSMYNEVNTRNTLLDNFVHWVNDMQRLAETPSVTSTDNISLLRNTILACMKAVVALLDSLPIQPIDGTTQSASSKSTQMQDMRSLRARCFRRYFDFFVSLVTHIRTVAESSASQASPQPPQLSPSSQLLSSPQIGATHHRSQRSESVAISSSSSNQPTSPMSPHYTAAASATTQTLNPSAPVKPRAQLPPHSANLLETCIQALHHLLNSNIEIGLQYSLAFAYSEDVKLRVVFTEIITDILNQGLELECLDEVPISVWQKRLLDQLTDHDQWLLAINEVCQVHDIDELAPVLLSVFDSRGKGLHLLNTIIDCELQKTDSAAELFRRNCLATRLLGAYSKSHGSKYLELTLKPQITKILGQAPELNTYELNPSRYDENEQSKARNLENLQRLCSELLDAIIESGKNMPDSFHQVCHMLYSLVEPYFPGSGLTAVGGFLFLRFLCPALVAPDTHGLAPQIDNRDLRRGLLLCTKVIQNIANDVLFGSKESYMTSLNEFVAEYRPRVQKFLEEAVRVVESPHPNEEQQLGTAKGQQRPQSSHGDLTGSAASIKSVDLEPSARSFSVKSDRANAADTASIKEDPQSLDISIESFYTLQRFFYDNQTRFRQYAESQSFDSGNLNSNPGNESDSSSVFSMRKSSTSGLRGDGKRKAQKLFDQLFYIMQQLGPPPNNPSNETRMLARAAEANNSLFYDVLKRDAHINTDPIAKKRIFYIGGPSRDRRPILYVVTRRLQAQYVDMDLVMLQLLRLLEPFTRAPFEIFFDITQFGIVNEISSQWLKQLQIILPPSITSNIEQVYWYNINSHFRKFVKSEAITLPSRIIRRSILPTSLSIIRDYINSPDVDLPPGTVSLDKEVGVTVMNVLRLNRQQPPMSCNIKITPDAIQIQAQKKQEIFGINALFNDVFHITEVADIQFVSPSRLGEGSLAFPSLATAYPHKYSGKGAAKGHSKHGKWHEDIGDHMLVLMRFEGANSPVVFSSHKAELIYKAVRSARAQYEVPVAPTAPERMIRPTDVPGTLLNICFHNCGSEDSSLRMASYSMLHSLVLTFSKFSASSLIMAPELCPPPNSINFIASISTAISEKCPELTLELLSEALKQFPRANPFLRQWTLHYIQPWMKNLSQFYRFSPSNPDASRKTRDLIRELIRTNIQKPALYHHFKTLIWATVAVVEELVDLVLDLFISMGIECSPMSVQTEMLSDLLAHIASINPRYNKLPVRLRKLLSLTSSSPTSSLTEHSTWPEIQVILRYLLAISFENKRLALDYLPEIAYITCMLLGTGSVAIRLTLHGIVLHCIHSLIMSVTTNSGDILVPSDSLVDPGSPIAKLLGLLSELSEPHIKYQFGLKQRPATSEAFVVNSLGKTSTSTLANAYIMAGSPFQADDTVAAVVMNRGVIASVERIVQFFLNVMSCPVFDESLGDEWRSRWTGLVSSTTFLYNPALQPRAFATLGQLSCNDEVDDDLLYQTLATLRGTLLRFRPGEDDLAVSVITCMTKLIDHMPEDSAYLVPMFWLAITIAQIGHPRLFSAGISLLSRVISTLDLCGAFTAQNGGGFAAFVMAARAPVEDVLTELENRTEIHFQSSFSIALATVLVRGFSDSSILDDTFGLVKLILNVCSRARQRQNAESNPECIDTVVPYLTIGLPIAATKGEFSSILSPPSLNLDIEDAHKFVKSNNYVSIVEALYDNDQGRVIPSYNVLCATLMAGMVYQSRVDQALTVLYTLLRSNVVFSDIESGMEITKSVVPCINEILRTRTMGPLLGSVYNLILSISYNPKVQPGHGPAVTSTSFLQKSPGQQQQQQSGRSPNGESGAAATTTSLNSRFASKSGIIQHNSFNNSSNTFLSYQSGGTSDNTTFQDLLPEHIVRKLDEAGFSGMPRAFAFDSDEHIQIQIAELAASLIDRIL</sequence>